<proteinExistence type="predicted"/>
<comment type="caution">
    <text evidence="2">The sequence shown here is derived from an EMBL/GenBank/DDBJ whole genome shotgun (WGS) entry which is preliminary data.</text>
</comment>
<name>A0AAW2TP97_9LAMI</name>
<evidence type="ECO:0000313" key="2">
    <source>
        <dbReference type="EMBL" id="KAL0406738.1"/>
    </source>
</evidence>
<reference evidence="2" key="1">
    <citation type="submission" date="2020-06" db="EMBL/GenBank/DDBJ databases">
        <authorList>
            <person name="Li T."/>
            <person name="Hu X."/>
            <person name="Zhang T."/>
            <person name="Song X."/>
            <person name="Zhang H."/>
            <person name="Dai N."/>
            <person name="Sheng W."/>
            <person name="Hou X."/>
            <person name="Wei L."/>
        </authorList>
    </citation>
    <scope>NUCLEOTIDE SEQUENCE</scope>
    <source>
        <strain evidence="2">KEN1</strain>
        <tissue evidence="2">Leaf</tissue>
    </source>
</reference>
<protein>
    <submittedName>
        <fullName evidence="2">Uncharacterized protein</fullName>
    </submittedName>
</protein>
<feature type="compositionally biased region" description="Basic and acidic residues" evidence="1">
    <location>
        <begin position="46"/>
        <end position="71"/>
    </location>
</feature>
<reference evidence="2" key="2">
    <citation type="journal article" date="2024" name="Plant">
        <title>Genomic evolution and insights into agronomic trait innovations of Sesamum species.</title>
        <authorList>
            <person name="Miao H."/>
            <person name="Wang L."/>
            <person name="Qu L."/>
            <person name="Liu H."/>
            <person name="Sun Y."/>
            <person name="Le M."/>
            <person name="Wang Q."/>
            <person name="Wei S."/>
            <person name="Zheng Y."/>
            <person name="Lin W."/>
            <person name="Duan Y."/>
            <person name="Cao H."/>
            <person name="Xiong S."/>
            <person name="Wang X."/>
            <person name="Wei L."/>
            <person name="Li C."/>
            <person name="Ma Q."/>
            <person name="Ju M."/>
            <person name="Zhao R."/>
            <person name="Li G."/>
            <person name="Mu C."/>
            <person name="Tian Q."/>
            <person name="Mei H."/>
            <person name="Zhang T."/>
            <person name="Gao T."/>
            <person name="Zhang H."/>
        </authorList>
    </citation>
    <scope>NUCLEOTIDE SEQUENCE</scope>
    <source>
        <strain evidence="2">KEN1</strain>
    </source>
</reference>
<evidence type="ECO:0000256" key="1">
    <source>
        <dbReference type="SAM" id="MobiDB-lite"/>
    </source>
</evidence>
<organism evidence="2">
    <name type="scientific">Sesamum latifolium</name>
    <dbReference type="NCBI Taxonomy" id="2727402"/>
    <lineage>
        <taxon>Eukaryota</taxon>
        <taxon>Viridiplantae</taxon>
        <taxon>Streptophyta</taxon>
        <taxon>Embryophyta</taxon>
        <taxon>Tracheophyta</taxon>
        <taxon>Spermatophyta</taxon>
        <taxon>Magnoliopsida</taxon>
        <taxon>eudicotyledons</taxon>
        <taxon>Gunneridae</taxon>
        <taxon>Pentapetalae</taxon>
        <taxon>asterids</taxon>
        <taxon>lamiids</taxon>
        <taxon>Lamiales</taxon>
        <taxon>Pedaliaceae</taxon>
        <taxon>Sesamum</taxon>
    </lineage>
</organism>
<feature type="region of interest" description="Disordered" evidence="1">
    <location>
        <begin position="21"/>
        <end position="94"/>
    </location>
</feature>
<feature type="compositionally biased region" description="Basic and acidic residues" evidence="1">
    <location>
        <begin position="82"/>
        <end position="94"/>
    </location>
</feature>
<gene>
    <name evidence="2" type="ORF">Slati_3987700</name>
</gene>
<dbReference type="EMBL" id="JACGWN010000014">
    <property type="protein sequence ID" value="KAL0406738.1"/>
    <property type="molecule type" value="Genomic_DNA"/>
</dbReference>
<accession>A0AAW2TP97</accession>
<sequence>MFTATLAAFSLRPNFHTISQHRGCRGDGAIGMQGHRDEDGDILDGGSDRERRALQPDGEGGSREGYMRGDAGEEPQGGVQRGDGRVREGQDRVH</sequence>
<dbReference type="AlphaFoldDB" id="A0AAW2TP97"/>